<sequence length="85" mass="9272">MQVNVSNIVFNFSTTTPGQVDSANFAFYGSNAETGEFLNNTVRVDKTELPEGTTFFTGLDKAQTIARQKLLKYLALPTDTTTTTA</sequence>
<dbReference type="AlphaFoldDB" id="A0ABF7R1E8"/>
<reference evidence="1 2" key="1">
    <citation type="journal article" date="2008" name="DNA Res.">
        <title>Comparative genome analysis of Lactobacillus reuteri and Lactobacillus fermentum reveal a genomic island for reuterin and cobalamin production.</title>
        <authorList>
            <person name="Morita H."/>
            <person name="Toh H."/>
            <person name="Fukuda S."/>
            <person name="Horikawa H."/>
            <person name="Oshima K."/>
            <person name="Suzuki T."/>
            <person name="Murakami M."/>
            <person name="Hisamatsu S."/>
            <person name="Kato Y."/>
            <person name="Takizawa T."/>
            <person name="Fukuoka H."/>
            <person name="Yoshimura T."/>
            <person name="Itoh K."/>
            <person name="O'Sullivan D.J."/>
            <person name="McKay L.L."/>
            <person name="Ohno H."/>
            <person name="Kikuchi J."/>
            <person name="Masaoka T."/>
            <person name="Hattori M."/>
        </authorList>
    </citation>
    <scope>NUCLEOTIDE SEQUENCE [LARGE SCALE GENOMIC DNA]</scope>
    <source>
        <strain evidence="2">NBRC 3956 / LMG 18251</strain>
    </source>
</reference>
<evidence type="ECO:0000313" key="2">
    <source>
        <dbReference type="Proteomes" id="UP000001697"/>
    </source>
</evidence>
<dbReference type="KEGG" id="lfe:LAF_0484"/>
<protein>
    <submittedName>
        <fullName evidence="1">Uncharacterized protein</fullName>
    </submittedName>
</protein>
<dbReference type="RefSeq" id="WP_012390955.1">
    <property type="nucleotide sequence ID" value="NC_010610.1"/>
</dbReference>
<evidence type="ECO:0000313" key="1">
    <source>
        <dbReference type="EMBL" id="BAG26820.1"/>
    </source>
</evidence>
<dbReference type="Proteomes" id="UP000001697">
    <property type="component" value="Chromosome"/>
</dbReference>
<accession>A0ABF7R1E8</accession>
<organism evidence="1 2">
    <name type="scientific">Limosilactobacillus fermentum (strain NBRC 3956 / LMG 18251)</name>
    <name type="common">Lactobacillus fermentum</name>
    <dbReference type="NCBI Taxonomy" id="334390"/>
    <lineage>
        <taxon>Bacteria</taxon>
        <taxon>Bacillati</taxon>
        <taxon>Bacillota</taxon>
        <taxon>Bacilli</taxon>
        <taxon>Lactobacillales</taxon>
        <taxon>Lactobacillaceae</taxon>
        <taxon>Limosilactobacillus</taxon>
    </lineage>
</organism>
<name>A0ABF7R1E8_LIMF3</name>
<keyword evidence="2" id="KW-1185">Reference proteome</keyword>
<gene>
    <name evidence="1" type="ordered locus">LAF_0484</name>
</gene>
<dbReference type="EMBL" id="AP008937">
    <property type="protein sequence ID" value="BAG26820.1"/>
    <property type="molecule type" value="Genomic_DNA"/>
</dbReference>
<proteinExistence type="predicted"/>